<dbReference type="AlphaFoldDB" id="A0A3N9XEB6"/>
<keyword evidence="1 3" id="KW-0378">Hydrolase</keyword>
<keyword evidence="4" id="KW-1185">Reference proteome</keyword>
<protein>
    <submittedName>
        <fullName evidence="3">HAD family hydrolase</fullName>
    </submittedName>
</protein>
<dbReference type="GO" id="GO:0016787">
    <property type="term" value="F:hydrolase activity"/>
    <property type="evidence" value="ECO:0007669"/>
    <property type="project" value="UniProtKB-KW"/>
</dbReference>
<dbReference type="SFLD" id="SFLDG01129">
    <property type="entry name" value="C1.5:_HAD__Beta-PGM__Phosphata"/>
    <property type="match status" value="1"/>
</dbReference>
<dbReference type="Proteomes" id="UP000266889">
    <property type="component" value="Unassembled WGS sequence"/>
</dbReference>
<dbReference type="InterPro" id="IPR006439">
    <property type="entry name" value="HAD-SF_hydro_IA"/>
</dbReference>
<dbReference type="Gene3D" id="3.40.50.1000">
    <property type="entry name" value="HAD superfamily/HAD-like"/>
    <property type="match status" value="1"/>
</dbReference>
<evidence type="ECO:0000313" key="3">
    <source>
        <dbReference type="EMBL" id="RQX11371.1"/>
    </source>
</evidence>
<evidence type="ECO:0000256" key="2">
    <source>
        <dbReference type="SAM" id="MobiDB-lite"/>
    </source>
</evidence>
<dbReference type="InterPro" id="IPR051540">
    <property type="entry name" value="S-2-haloacid_dehalogenase"/>
</dbReference>
<dbReference type="OrthoDB" id="9795007at2"/>
<comment type="caution">
    <text evidence="3">The sequence shown here is derived from an EMBL/GenBank/DDBJ whole genome shotgun (WGS) entry which is preliminary data.</text>
</comment>
<dbReference type="InterPro" id="IPR023214">
    <property type="entry name" value="HAD_sf"/>
</dbReference>
<dbReference type="SUPFAM" id="SSF56784">
    <property type="entry name" value="HAD-like"/>
    <property type="match status" value="1"/>
</dbReference>
<dbReference type="RefSeq" id="WP_124854687.1">
    <property type="nucleotide sequence ID" value="NZ_QGSY01000137.1"/>
</dbReference>
<name>A0A3N9XEB6_9ACTN</name>
<dbReference type="PANTHER" id="PTHR43316">
    <property type="entry name" value="HYDROLASE, HALOACID DELAHOGENASE-RELATED"/>
    <property type="match status" value="1"/>
</dbReference>
<organism evidence="3 4">
    <name type="scientific">Micromonospora arida</name>
    <dbReference type="NCBI Taxonomy" id="2203715"/>
    <lineage>
        <taxon>Bacteria</taxon>
        <taxon>Bacillati</taxon>
        <taxon>Actinomycetota</taxon>
        <taxon>Actinomycetes</taxon>
        <taxon>Micromonosporales</taxon>
        <taxon>Micromonosporaceae</taxon>
        <taxon>Micromonospora</taxon>
    </lineage>
</organism>
<dbReference type="SFLD" id="SFLDS00003">
    <property type="entry name" value="Haloacid_Dehalogenase"/>
    <property type="match status" value="1"/>
</dbReference>
<dbReference type="PRINTS" id="PR00413">
    <property type="entry name" value="HADHALOGNASE"/>
</dbReference>
<proteinExistence type="predicted"/>
<dbReference type="Pfam" id="PF00702">
    <property type="entry name" value="Hydrolase"/>
    <property type="match status" value="1"/>
</dbReference>
<accession>A0A3N9XEB6</accession>
<feature type="compositionally biased region" description="Basic and acidic residues" evidence="2">
    <location>
        <begin position="232"/>
        <end position="241"/>
    </location>
</feature>
<evidence type="ECO:0000313" key="4">
    <source>
        <dbReference type="Proteomes" id="UP000266889"/>
    </source>
</evidence>
<dbReference type="PANTHER" id="PTHR43316:SF3">
    <property type="entry name" value="HALOACID DEHALOGENASE, TYPE II (AFU_ORTHOLOGUE AFUA_2G07750)-RELATED"/>
    <property type="match status" value="1"/>
</dbReference>
<sequence>MSRPVVFDLFHTLVQGADEARDRVVGEMAIMVGVAPAELVAAYHATWRDRLVRWDVEETIRILAGRLGGTPTNEQVTRAGEHRRALARRVLDSVSTATLDVLDALRGDGHPLALISNATSETAQAWPQSPLAQRFDVAVFSCDVGLAKPDPAIYHLAAERLGVGPAECVFVGDGADGELAGAAAVGMTVFRTTEHNDTDPSWGGPLFATLGDLPAKLREPFTAIGPSAAHPGRRDSVKQRQ</sequence>
<evidence type="ECO:0000256" key="1">
    <source>
        <dbReference type="ARBA" id="ARBA00022801"/>
    </source>
</evidence>
<dbReference type="EMBL" id="QGSY01000137">
    <property type="protein sequence ID" value="RQX11371.1"/>
    <property type="molecule type" value="Genomic_DNA"/>
</dbReference>
<dbReference type="NCBIfam" id="TIGR01549">
    <property type="entry name" value="HAD-SF-IA-v1"/>
    <property type="match status" value="1"/>
</dbReference>
<reference evidence="3 4" key="1">
    <citation type="submission" date="2018-05" db="EMBL/GenBank/DDBJ databases">
        <title>Micromonospora from Atacama Desert.</title>
        <authorList>
            <person name="Carro L."/>
            <person name="Goodfellow M."/>
            <person name="Klenk H.-P."/>
        </authorList>
    </citation>
    <scope>NUCLEOTIDE SEQUENCE [LARGE SCALE GENOMIC DNA]</scope>
    <source>
        <strain evidence="3 4">LB32</strain>
    </source>
</reference>
<gene>
    <name evidence="3" type="ORF">DLJ58_08715</name>
</gene>
<dbReference type="NCBIfam" id="TIGR01509">
    <property type="entry name" value="HAD-SF-IA-v3"/>
    <property type="match status" value="1"/>
</dbReference>
<dbReference type="InterPro" id="IPR036412">
    <property type="entry name" value="HAD-like_sf"/>
</dbReference>
<feature type="region of interest" description="Disordered" evidence="2">
    <location>
        <begin position="222"/>
        <end position="241"/>
    </location>
</feature>